<organism evidence="1 2">
    <name type="scientific">Dorcoceras hygrometricum</name>
    <dbReference type="NCBI Taxonomy" id="472368"/>
    <lineage>
        <taxon>Eukaryota</taxon>
        <taxon>Viridiplantae</taxon>
        <taxon>Streptophyta</taxon>
        <taxon>Embryophyta</taxon>
        <taxon>Tracheophyta</taxon>
        <taxon>Spermatophyta</taxon>
        <taxon>Magnoliopsida</taxon>
        <taxon>eudicotyledons</taxon>
        <taxon>Gunneridae</taxon>
        <taxon>Pentapetalae</taxon>
        <taxon>asterids</taxon>
        <taxon>lamiids</taxon>
        <taxon>Lamiales</taxon>
        <taxon>Gesneriaceae</taxon>
        <taxon>Didymocarpoideae</taxon>
        <taxon>Trichosporeae</taxon>
        <taxon>Loxocarpinae</taxon>
        <taxon>Dorcoceras</taxon>
    </lineage>
</organism>
<dbReference type="AlphaFoldDB" id="A0A2Z7B4P2"/>
<dbReference type="EMBL" id="KV010010">
    <property type="protein sequence ID" value="KZV28755.1"/>
    <property type="molecule type" value="Genomic_DNA"/>
</dbReference>
<reference evidence="1 2" key="1">
    <citation type="journal article" date="2015" name="Proc. Natl. Acad. Sci. U.S.A.">
        <title>The resurrection genome of Boea hygrometrica: A blueprint for survival of dehydration.</title>
        <authorList>
            <person name="Xiao L."/>
            <person name="Yang G."/>
            <person name="Zhang L."/>
            <person name="Yang X."/>
            <person name="Zhao S."/>
            <person name="Ji Z."/>
            <person name="Zhou Q."/>
            <person name="Hu M."/>
            <person name="Wang Y."/>
            <person name="Chen M."/>
            <person name="Xu Y."/>
            <person name="Jin H."/>
            <person name="Xiao X."/>
            <person name="Hu G."/>
            <person name="Bao F."/>
            <person name="Hu Y."/>
            <person name="Wan P."/>
            <person name="Li L."/>
            <person name="Deng X."/>
            <person name="Kuang T."/>
            <person name="Xiang C."/>
            <person name="Zhu J.K."/>
            <person name="Oliver M.J."/>
            <person name="He Y."/>
        </authorList>
    </citation>
    <scope>NUCLEOTIDE SEQUENCE [LARGE SCALE GENOMIC DNA]</scope>
    <source>
        <strain evidence="2">cv. XS01</strain>
    </source>
</reference>
<evidence type="ECO:0000313" key="2">
    <source>
        <dbReference type="Proteomes" id="UP000250235"/>
    </source>
</evidence>
<accession>A0A2Z7B4P2</accession>
<dbReference type="Proteomes" id="UP000250235">
    <property type="component" value="Unassembled WGS sequence"/>
</dbReference>
<evidence type="ECO:0000313" key="1">
    <source>
        <dbReference type="EMBL" id="KZV28755.1"/>
    </source>
</evidence>
<keyword evidence="2" id="KW-1185">Reference proteome</keyword>
<proteinExistence type="predicted"/>
<gene>
    <name evidence="1" type="ORF">F511_31222</name>
</gene>
<protein>
    <submittedName>
        <fullName evidence="1">Uncharacterized protein</fullName>
    </submittedName>
</protein>
<sequence length="68" mass="7845">MTSAVTSSFSRSYSDQQMKIQQIRRGARYGMSCDDISLDVITISSWLSANEAKRKRRRDVVLEIQQMN</sequence>
<name>A0A2Z7B4P2_9LAMI</name>